<organism evidence="10 11">
    <name type="scientific">Lactovum miscens</name>
    <dbReference type="NCBI Taxonomy" id="190387"/>
    <lineage>
        <taxon>Bacteria</taxon>
        <taxon>Bacillati</taxon>
        <taxon>Bacillota</taxon>
        <taxon>Bacilli</taxon>
        <taxon>Lactobacillales</taxon>
        <taxon>Streptococcaceae</taxon>
        <taxon>Lactovum</taxon>
    </lineage>
</organism>
<dbReference type="SUPFAM" id="SSF51905">
    <property type="entry name" value="FAD/NAD(P)-binding domain"/>
    <property type="match status" value="2"/>
</dbReference>
<dbReference type="AlphaFoldDB" id="A0A841C5M6"/>
<gene>
    <name evidence="10" type="ORF">HNQ37_000449</name>
</gene>
<evidence type="ECO:0000256" key="6">
    <source>
        <dbReference type="ARBA" id="ARBA00023097"/>
    </source>
</evidence>
<dbReference type="InterPro" id="IPR036188">
    <property type="entry name" value="FAD/NAD-bd_sf"/>
</dbReference>
<evidence type="ECO:0000256" key="3">
    <source>
        <dbReference type="ARBA" id="ARBA00022630"/>
    </source>
</evidence>
<evidence type="ECO:0000256" key="7">
    <source>
        <dbReference type="ARBA" id="ARBA00023284"/>
    </source>
</evidence>
<protein>
    <submittedName>
        <fullName evidence="10">NADPH-dependent 2,4-dienoyl-CoA reductase/sulfur reductase-like enzyme</fullName>
    </submittedName>
</protein>
<keyword evidence="5" id="KW-0560">Oxidoreductase</keyword>
<sequence>MLQAINTELLIIGGSDAGISAALRARELNKNIKITMILADAYPNFSICGLPYALSGEVPDWHNLSHRTMADLEAYDIDFWMNTLATEIKPDAHELIVKKDGLTYHFHYQKLMVGTGARPKKLPSDEGFKNLHYLHTMADYFSLEQQIIQGKLKKIAVVGAGYVGLEVAEALSKRKITTHIYQRGECILKTIDADLAEPIQKIYESNGVQVHLGEEFFAKDLAETFDFVLVAIGVIPNSELLLRAGAEAGLGYTVKVNDQMQTTLTDVYAAGDLVETDHRLLGKVYQPLGTTSHKQGRVAGANMLEQTVKFEGIIGTQVLRAFDKIIARTGLNKAELAHTDFKPVSITIEVDDHKAYMPNSKKMTIRLTADEKSHQILGAQIIGAYGTEVAKRVDIYASAIYNHMTVEQFSNLDLAYSPVVGAPWDAVQQAAQVLEEKLLIRSEKGIYSNND</sequence>
<keyword evidence="3" id="KW-0285">Flavoprotein</keyword>
<dbReference type="RefSeq" id="WP_183538898.1">
    <property type="nucleotide sequence ID" value="NZ_JACHHV010000005.1"/>
</dbReference>
<feature type="domain" description="Pyridine nucleotide-disulphide oxidoreductase dimerisation" evidence="8">
    <location>
        <begin position="326"/>
        <end position="419"/>
    </location>
</feature>
<dbReference type="InterPro" id="IPR004099">
    <property type="entry name" value="Pyr_nucl-diS_OxRdtase_dimer"/>
</dbReference>
<dbReference type="Gene3D" id="3.50.50.60">
    <property type="entry name" value="FAD/NAD(P)-binding domain"/>
    <property type="match status" value="2"/>
</dbReference>
<feature type="domain" description="FAD/NAD(P)-binding" evidence="9">
    <location>
        <begin position="8"/>
        <end position="274"/>
    </location>
</feature>
<evidence type="ECO:0000259" key="8">
    <source>
        <dbReference type="Pfam" id="PF02852"/>
    </source>
</evidence>
<comment type="similarity">
    <text evidence="2">Belongs to the class-III pyridine nucleotide-disulfide oxidoreductase family.</text>
</comment>
<dbReference type="PANTHER" id="PTHR43429:SF1">
    <property type="entry name" value="NAD(P)H SULFUR OXIDOREDUCTASE (COA-DEPENDENT)"/>
    <property type="match status" value="1"/>
</dbReference>
<keyword evidence="7" id="KW-0676">Redox-active center</keyword>
<keyword evidence="4" id="KW-0274">FAD</keyword>
<reference evidence="10 11" key="1">
    <citation type="submission" date="2020-08" db="EMBL/GenBank/DDBJ databases">
        <title>Genomic Encyclopedia of Type Strains, Phase IV (KMG-IV): sequencing the most valuable type-strain genomes for metagenomic binning, comparative biology and taxonomic classification.</title>
        <authorList>
            <person name="Goeker M."/>
        </authorList>
    </citation>
    <scope>NUCLEOTIDE SEQUENCE [LARGE SCALE GENOMIC DNA]</scope>
    <source>
        <strain evidence="10 11">DSM 14925</strain>
    </source>
</reference>
<accession>A0A841C5M6</accession>
<dbReference type="GO" id="GO:0016491">
    <property type="term" value="F:oxidoreductase activity"/>
    <property type="evidence" value="ECO:0007669"/>
    <property type="project" value="UniProtKB-KW"/>
</dbReference>
<evidence type="ECO:0000256" key="1">
    <source>
        <dbReference type="ARBA" id="ARBA00001974"/>
    </source>
</evidence>
<comment type="cofactor">
    <cofactor evidence="1">
        <name>FAD</name>
        <dbReference type="ChEBI" id="CHEBI:57692"/>
    </cofactor>
</comment>
<dbReference type="SUPFAM" id="SSF55424">
    <property type="entry name" value="FAD/NAD-linked reductases, dimerisation (C-terminal) domain"/>
    <property type="match status" value="1"/>
</dbReference>
<dbReference type="InterPro" id="IPR023753">
    <property type="entry name" value="FAD/NAD-binding_dom"/>
</dbReference>
<dbReference type="InterPro" id="IPR050260">
    <property type="entry name" value="FAD-bd_OxRdtase"/>
</dbReference>
<evidence type="ECO:0000256" key="5">
    <source>
        <dbReference type="ARBA" id="ARBA00023002"/>
    </source>
</evidence>
<dbReference type="EMBL" id="JACHHV010000005">
    <property type="protein sequence ID" value="MBB5887577.1"/>
    <property type="molecule type" value="Genomic_DNA"/>
</dbReference>
<evidence type="ECO:0000256" key="4">
    <source>
        <dbReference type="ARBA" id="ARBA00022827"/>
    </source>
</evidence>
<evidence type="ECO:0000256" key="2">
    <source>
        <dbReference type="ARBA" id="ARBA00009130"/>
    </source>
</evidence>
<evidence type="ECO:0000259" key="9">
    <source>
        <dbReference type="Pfam" id="PF07992"/>
    </source>
</evidence>
<dbReference type="Pfam" id="PF07992">
    <property type="entry name" value="Pyr_redox_2"/>
    <property type="match status" value="1"/>
</dbReference>
<keyword evidence="6" id="KW-0558">Oxidation</keyword>
<evidence type="ECO:0000313" key="11">
    <source>
        <dbReference type="Proteomes" id="UP000562464"/>
    </source>
</evidence>
<name>A0A841C5M6_9LACT</name>
<keyword evidence="11" id="KW-1185">Reference proteome</keyword>
<dbReference type="Pfam" id="PF02852">
    <property type="entry name" value="Pyr_redox_dim"/>
    <property type="match status" value="1"/>
</dbReference>
<dbReference type="PRINTS" id="PR00368">
    <property type="entry name" value="FADPNR"/>
</dbReference>
<dbReference type="PRINTS" id="PR00411">
    <property type="entry name" value="PNDRDTASEI"/>
</dbReference>
<comment type="caution">
    <text evidence="10">The sequence shown here is derived from an EMBL/GenBank/DDBJ whole genome shotgun (WGS) entry which is preliminary data.</text>
</comment>
<dbReference type="PANTHER" id="PTHR43429">
    <property type="entry name" value="PYRIDINE NUCLEOTIDE-DISULFIDE OXIDOREDUCTASE DOMAIN-CONTAINING"/>
    <property type="match status" value="1"/>
</dbReference>
<dbReference type="Proteomes" id="UP000562464">
    <property type="component" value="Unassembled WGS sequence"/>
</dbReference>
<evidence type="ECO:0000313" key="10">
    <source>
        <dbReference type="EMBL" id="MBB5887577.1"/>
    </source>
</evidence>
<dbReference type="InterPro" id="IPR016156">
    <property type="entry name" value="FAD/NAD-linked_Rdtase_dimer_sf"/>
</dbReference>
<proteinExistence type="inferred from homology"/>